<name>A0A398BAD2_9BACI</name>
<dbReference type="GO" id="GO:0003677">
    <property type="term" value="F:DNA binding"/>
    <property type="evidence" value="ECO:0007669"/>
    <property type="project" value="UniProtKB-KW"/>
</dbReference>
<dbReference type="RefSeq" id="WP_119111957.1">
    <property type="nucleotide sequence ID" value="NZ_CBCSEO010000006.1"/>
</dbReference>
<dbReference type="GO" id="GO:0003700">
    <property type="term" value="F:DNA-binding transcription factor activity"/>
    <property type="evidence" value="ECO:0007669"/>
    <property type="project" value="InterPro"/>
</dbReference>
<dbReference type="Pfam" id="PF13411">
    <property type="entry name" value="MerR_1"/>
    <property type="match status" value="1"/>
</dbReference>
<dbReference type="OrthoDB" id="1770985at2"/>
<dbReference type="InterPro" id="IPR029063">
    <property type="entry name" value="SAM-dependent_MTases_sf"/>
</dbReference>
<dbReference type="SUPFAM" id="SSF53335">
    <property type="entry name" value="S-adenosyl-L-methionine-dependent methyltransferases"/>
    <property type="match status" value="1"/>
</dbReference>
<dbReference type="CDD" id="cd02440">
    <property type="entry name" value="AdoMet_MTases"/>
    <property type="match status" value="1"/>
</dbReference>
<evidence type="ECO:0000256" key="1">
    <source>
        <dbReference type="ARBA" id="ARBA00023125"/>
    </source>
</evidence>
<dbReference type="InterPro" id="IPR000551">
    <property type="entry name" value="MerR-type_HTH_dom"/>
</dbReference>
<dbReference type="Proteomes" id="UP000265816">
    <property type="component" value="Unassembled WGS sequence"/>
</dbReference>
<keyword evidence="4" id="KW-0489">Methyltransferase</keyword>
<feature type="coiled-coil region" evidence="2">
    <location>
        <begin position="90"/>
        <end position="117"/>
    </location>
</feature>
<keyword evidence="1" id="KW-0238">DNA-binding</keyword>
<dbReference type="InterPro" id="IPR009061">
    <property type="entry name" value="DNA-bd_dom_put_sf"/>
</dbReference>
<evidence type="ECO:0000259" key="3">
    <source>
        <dbReference type="PROSITE" id="PS50937"/>
    </source>
</evidence>
<dbReference type="PANTHER" id="PTHR30204">
    <property type="entry name" value="REDOX-CYCLING DRUG-SENSING TRANSCRIPTIONAL ACTIVATOR SOXR"/>
    <property type="match status" value="1"/>
</dbReference>
<dbReference type="PROSITE" id="PS50937">
    <property type="entry name" value="HTH_MERR_2"/>
    <property type="match status" value="1"/>
</dbReference>
<accession>A0A398BAD2</accession>
<dbReference type="Pfam" id="PF13847">
    <property type="entry name" value="Methyltransf_31"/>
    <property type="match status" value="1"/>
</dbReference>
<comment type="caution">
    <text evidence="4">The sequence shown here is derived from an EMBL/GenBank/DDBJ whole genome shotgun (WGS) entry which is preliminary data.</text>
</comment>
<dbReference type="InterPro" id="IPR047057">
    <property type="entry name" value="MerR_fam"/>
</dbReference>
<proteinExistence type="predicted"/>
<protein>
    <submittedName>
        <fullName evidence="4">Methyltransferase domain-containing protein</fullName>
    </submittedName>
</protein>
<evidence type="ECO:0000313" key="4">
    <source>
        <dbReference type="EMBL" id="RID86777.1"/>
    </source>
</evidence>
<gene>
    <name evidence="4" type="ORF">D1970_05845</name>
</gene>
<reference evidence="4 5" key="1">
    <citation type="submission" date="2018-08" db="EMBL/GenBank/DDBJ databases">
        <title>Bacillus jemisoniae sp. nov., Bacillus chryseoplanitiae sp. nov., Bacillus resnikiae sp. nov., and Bacillus frankliniae sp. nov., isolated from Viking spacecraft and associated surfaces.</title>
        <authorList>
            <person name="Seuylemezian A."/>
            <person name="Vaishampayan P."/>
        </authorList>
    </citation>
    <scope>NUCLEOTIDE SEQUENCE [LARGE SCALE GENOMIC DNA]</scope>
    <source>
        <strain evidence="4 5">JJ-247</strain>
    </source>
</reference>
<dbReference type="InterPro" id="IPR025714">
    <property type="entry name" value="Methyltranfer_dom"/>
</dbReference>
<dbReference type="EMBL" id="QWVT01000011">
    <property type="protein sequence ID" value="RID86777.1"/>
    <property type="molecule type" value="Genomic_DNA"/>
</dbReference>
<feature type="domain" description="HTH merR-type" evidence="3">
    <location>
        <begin position="1"/>
        <end position="67"/>
    </location>
</feature>
<evidence type="ECO:0000256" key="2">
    <source>
        <dbReference type="SAM" id="Coils"/>
    </source>
</evidence>
<dbReference type="Gene3D" id="1.10.1660.10">
    <property type="match status" value="1"/>
</dbReference>
<keyword evidence="4" id="KW-0808">Transferase</keyword>
<sequence>MRIGKFGESNRLSIDTIRHYMDIGLIVPEKRGGQYFFDERCQGDLDLILEFKGMGLSLLEIKTILLYRNLAQYTPYEEDAFFQALFTDKYNKLNQDIKELTDTRDRLKRKLDELSKKIPATSTFLGIDLSVLSILRCRKCGEKLDLQDGRITKNQVVEGNLGCPCGEEYVIDSGILIVGEPDEPAQTPQLQPFFAKYFQMTDPIYLENLYHGLHWAKRKMISVELQGKVLLELGSGYGFFLRNVYQELPEDSVYIAVDRDLDLLRFLKGILERTGLKRRILFICSDFLDIPVGPHSVDMLIDHAGSSNYGFEHKEFLLKEVDDLIKKEGYLLGSYIAFKNFSKRSKIEPQYRHNFNAVRIKENIERLDYIPIDEKTSHYMDKGGEFENFFVDGEEVFSYSFMGKR</sequence>
<dbReference type="PANTHER" id="PTHR30204:SF96">
    <property type="entry name" value="CHROMOSOME-ANCHORING PROTEIN RACA"/>
    <property type="match status" value="1"/>
</dbReference>
<organism evidence="4 5">
    <name type="scientific">Mesobacillus zeae</name>
    <dbReference type="NCBI Taxonomy" id="1917180"/>
    <lineage>
        <taxon>Bacteria</taxon>
        <taxon>Bacillati</taxon>
        <taxon>Bacillota</taxon>
        <taxon>Bacilli</taxon>
        <taxon>Bacillales</taxon>
        <taxon>Bacillaceae</taxon>
        <taxon>Mesobacillus</taxon>
    </lineage>
</organism>
<dbReference type="SMART" id="SM00422">
    <property type="entry name" value="HTH_MERR"/>
    <property type="match status" value="1"/>
</dbReference>
<dbReference type="GO" id="GO:0008168">
    <property type="term" value="F:methyltransferase activity"/>
    <property type="evidence" value="ECO:0007669"/>
    <property type="project" value="UniProtKB-KW"/>
</dbReference>
<dbReference type="SUPFAM" id="SSF46955">
    <property type="entry name" value="Putative DNA-binding domain"/>
    <property type="match status" value="1"/>
</dbReference>
<dbReference type="AlphaFoldDB" id="A0A398BAD2"/>
<keyword evidence="5" id="KW-1185">Reference proteome</keyword>
<dbReference type="Gene3D" id="3.40.50.150">
    <property type="entry name" value="Vaccinia Virus protein VP39"/>
    <property type="match status" value="1"/>
</dbReference>
<keyword evidence="2" id="KW-0175">Coiled coil</keyword>
<dbReference type="GO" id="GO:0032259">
    <property type="term" value="P:methylation"/>
    <property type="evidence" value="ECO:0007669"/>
    <property type="project" value="UniProtKB-KW"/>
</dbReference>
<evidence type="ECO:0000313" key="5">
    <source>
        <dbReference type="Proteomes" id="UP000265816"/>
    </source>
</evidence>